<dbReference type="AlphaFoldDB" id="A0A6A4MBC7"/>
<dbReference type="OrthoDB" id="10409894at2759"/>
<dbReference type="PANTHER" id="PTHR46713:SF4">
    <property type="entry name" value="UBIQUITIN-ASSOCIATED (UBA)_TS-N DOMAIN PROTEIN"/>
    <property type="match status" value="1"/>
</dbReference>
<evidence type="ECO:0000313" key="3">
    <source>
        <dbReference type="Proteomes" id="UP000428333"/>
    </source>
</evidence>
<dbReference type="InterPro" id="IPR036339">
    <property type="entry name" value="PUB-like_dom_sf"/>
</dbReference>
<sequence length="140" mass="16015">MSRQLLYRYGMIVMLILFSPVLLAKKDDGTKVRRAFQTLFIFAEMLQRILTRKNSEKYASAIRPSSYHDYFGVSLDRERRDRAGNMKEGTEFLELCGFERVGGGKFLFLPRDKVDMEVLKSAGTALNSAITNPFFGLLSK</sequence>
<keyword evidence="3" id="KW-1185">Reference proteome</keyword>
<comment type="caution">
    <text evidence="2">The sequence shown here is derived from an EMBL/GenBank/DDBJ whole genome shotgun (WGS) entry which is preliminary data.</text>
</comment>
<feature type="transmembrane region" description="Helical" evidence="1">
    <location>
        <begin position="6"/>
        <end position="24"/>
    </location>
</feature>
<accession>A0A6A4MBC7</accession>
<dbReference type="PANTHER" id="PTHR46713">
    <property type="entry name" value="F13M7.16 PROTEIN"/>
    <property type="match status" value="1"/>
</dbReference>
<keyword evidence="1" id="KW-0812">Transmembrane</keyword>
<reference evidence="2 3" key="1">
    <citation type="journal article" date="2019" name="Genome Biol. Evol.">
        <title>The Rhododendron genome and chromosomal organization provide insight into shared whole-genome duplications across the heath family (Ericaceae).</title>
        <authorList>
            <person name="Soza V.L."/>
            <person name="Lindsley D."/>
            <person name="Waalkes A."/>
            <person name="Ramage E."/>
            <person name="Patwardhan R.P."/>
            <person name="Burton J.N."/>
            <person name="Adey A."/>
            <person name="Kumar A."/>
            <person name="Qiu R."/>
            <person name="Shendure J."/>
            <person name="Hall B."/>
        </authorList>
    </citation>
    <scope>NUCLEOTIDE SEQUENCE [LARGE SCALE GENOMIC DNA]</scope>
    <source>
        <strain evidence="2">RSF 1966-606</strain>
    </source>
</reference>
<dbReference type="SUPFAM" id="SSF143503">
    <property type="entry name" value="PUG domain-like"/>
    <property type="match status" value="1"/>
</dbReference>
<evidence type="ECO:0000256" key="1">
    <source>
        <dbReference type="SAM" id="Phobius"/>
    </source>
</evidence>
<keyword evidence="1" id="KW-0472">Membrane</keyword>
<keyword evidence="1" id="KW-1133">Transmembrane helix</keyword>
<evidence type="ECO:0000313" key="2">
    <source>
        <dbReference type="EMBL" id="KAE9463758.1"/>
    </source>
</evidence>
<dbReference type="EMBL" id="QEFC01000552">
    <property type="protein sequence ID" value="KAE9463758.1"/>
    <property type="molecule type" value="Genomic_DNA"/>
</dbReference>
<dbReference type="Proteomes" id="UP000428333">
    <property type="component" value="Linkage Group LG03"/>
</dbReference>
<dbReference type="Gene3D" id="1.20.58.2190">
    <property type="match status" value="1"/>
</dbReference>
<organism evidence="2 3">
    <name type="scientific">Rhododendron williamsianum</name>
    <dbReference type="NCBI Taxonomy" id="262921"/>
    <lineage>
        <taxon>Eukaryota</taxon>
        <taxon>Viridiplantae</taxon>
        <taxon>Streptophyta</taxon>
        <taxon>Embryophyta</taxon>
        <taxon>Tracheophyta</taxon>
        <taxon>Spermatophyta</taxon>
        <taxon>Magnoliopsida</taxon>
        <taxon>eudicotyledons</taxon>
        <taxon>Gunneridae</taxon>
        <taxon>Pentapetalae</taxon>
        <taxon>asterids</taxon>
        <taxon>Ericales</taxon>
        <taxon>Ericaceae</taxon>
        <taxon>Ericoideae</taxon>
        <taxon>Rhodoreae</taxon>
        <taxon>Rhododendron</taxon>
    </lineage>
</organism>
<gene>
    <name evidence="2" type="ORF">C3L33_04334</name>
</gene>
<protein>
    <submittedName>
        <fullName evidence="2">Uncharacterized protein</fullName>
    </submittedName>
</protein>
<feature type="non-terminal residue" evidence="2">
    <location>
        <position position="1"/>
    </location>
</feature>
<name>A0A6A4MBC7_9ERIC</name>
<proteinExistence type="predicted"/>